<evidence type="ECO:0000256" key="3">
    <source>
        <dbReference type="ARBA" id="ARBA00022989"/>
    </source>
</evidence>
<dbReference type="GO" id="GO:0005886">
    <property type="term" value="C:plasma membrane"/>
    <property type="evidence" value="ECO:0007669"/>
    <property type="project" value="UniProtKB-SubCell"/>
</dbReference>
<evidence type="ECO:0000313" key="8">
    <source>
        <dbReference type="Proteomes" id="UP000636793"/>
    </source>
</evidence>
<keyword evidence="4 5" id="KW-0472">Membrane</keyword>
<feature type="transmembrane region" description="Helical" evidence="5">
    <location>
        <begin position="45"/>
        <end position="64"/>
    </location>
</feature>
<dbReference type="EMBL" id="BMHI01000005">
    <property type="protein sequence ID" value="GGB40502.1"/>
    <property type="molecule type" value="Genomic_DNA"/>
</dbReference>
<feature type="transmembrane region" description="Helical" evidence="5">
    <location>
        <begin position="194"/>
        <end position="212"/>
    </location>
</feature>
<feature type="domain" description="Major facilitator superfamily (MFS) profile" evidence="6">
    <location>
        <begin position="7"/>
        <end position="483"/>
    </location>
</feature>
<name>A0A916WYY9_9MICO</name>
<keyword evidence="8" id="KW-1185">Reference proteome</keyword>
<keyword evidence="2 5" id="KW-0812">Transmembrane</keyword>
<feature type="transmembrane region" description="Helical" evidence="5">
    <location>
        <begin position="98"/>
        <end position="120"/>
    </location>
</feature>
<accession>A0A916WYY9</accession>
<dbReference type="InterPro" id="IPR011701">
    <property type="entry name" value="MFS"/>
</dbReference>
<gene>
    <name evidence="7" type="ORF">GCM10011492_34140</name>
</gene>
<feature type="transmembrane region" description="Helical" evidence="5">
    <location>
        <begin position="461"/>
        <end position="481"/>
    </location>
</feature>
<dbReference type="Proteomes" id="UP000636793">
    <property type="component" value="Unassembled WGS sequence"/>
</dbReference>
<dbReference type="SUPFAM" id="SSF103473">
    <property type="entry name" value="MFS general substrate transporter"/>
    <property type="match status" value="1"/>
</dbReference>
<feature type="transmembrane region" description="Helical" evidence="5">
    <location>
        <begin position="132"/>
        <end position="156"/>
    </location>
</feature>
<dbReference type="PANTHER" id="PTHR42718:SF42">
    <property type="entry name" value="EXPORT PROTEIN"/>
    <property type="match status" value="1"/>
</dbReference>
<organism evidence="7 8">
    <name type="scientific">Flexivirga endophytica</name>
    <dbReference type="NCBI Taxonomy" id="1849103"/>
    <lineage>
        <taxon>Bacteria</taxon>
        <taxon>Bacillati</taxon>
        <taxon>Actinomycetota</taxon>
        <taxon>Actinomycetes</taxon>
        <taxon>Micrococcales</taxon>
        <taxon>Dermacoccaceae</taxon>
        <taxon>Flexivirga</taxon>
    </lineage>
</organism>
<dbReference type="RefSeq" id="WP_188838227.1">
    <property type="nucleotide sequence ID" value="NZ_BMHI01000005.1"/>
</dbReference>
<dbReference type="Pfam" id="PF07690">
    <property type="entry name" value="MFS_1"/>
    <property type="match status" value="1"/>
</dbReference>
<keyword evidence="3 5" id="KW-1133">Transmembrane helix</keyword>
<feature type="transmembrane region" description="Helical" evidence="5">
    <location>
        <begin position="397"/>
        <end position="414"/>
    </location>
</feature>
<evidence type="ECO:0000256" key="2">
    <source>
        <dbReference type="ARBA" id="ARBA00022692"/>
    </source>
</evidence>
<dbReference type="PROSITE" id="PS50850">
    <property type="entry name" value="MFS"/>
    <property type="match status" value="1"/>
</dbReference>
<feature type="transmembrane region" description="Helical" evidence="5">
    <location>
        <begin position="291"/>
        <end position="311"/>
    </location>
</feature>
<protein>
    <submittedName>
        <fullName evidence="7">MFS transporter</fullName>
    </submittedName>
</protein>
<evidence type="ECO:0000256" key="5">
    <source>
        <dbReference type="SAM" id="Phobius"/>
    </source>
</evidence>
<evidence type="ECO:0000313" key="7">
    <source>
        <dbReference type="EMBL" id="GGB40502.1"/>
    </source>
</evidence>
<feature type="transmembrane region" description="Helical" evidence="5">
    <location>
        <begin position="262"/>
        <end position="285"/>
    </location>
</feature>
<feature type="transmembrane region" description="Helical" evidence="5">
    <location>
        <begin position="323"/>
        <end position="344"/>
    </location>
</feature>
<feature type="transmembrane region" description="Helical" evidence="5">
    <location>
        <begin position="350"/>
        <end position="369"/>
    </location>
</feature>
<dbReference type="GO" id="GO:0022857">
    <property type="term" value="F:transmembrane transporter activity"/>
    <property type="evidence" value="ECO:0007669"/>
    <property type="project" value="InterPro"/>
</dbReference>
<sequence>MDRTRGALVAVCVGLATVVSAVSSLMVALPDVARHTGASQTELSWIVDGYALTFAALLLPGGYLGDRLGRRKVLLGGLGLIILAAAAGALVTSPGALIAIRVAMGVAAAMIMPATLSTITATFPPAQRVRGVAIWAGLAGGSAVLGLFASGLLLEWFSWQSIFWFTVAVAAVAAALTVRLVPESRAPELGTFDVGGAVLSVAGLGVLVYSIIEAPTEGWGSARTLGGLIVGLLVLGVFAAWELRNRAPLLDVRLFGRRGFAAGMLTVSSLFFVFFGFIFVFMQYLQFVRGWTPLVAACAAAPVALGLLPGARLAPYLVQRVGVRVLCGGGMTLVAIAMAGLATVGTDTDYWVIGVLLWVGGTGMGWSMTPATASITDALPEAEQGVASAMNDVAREVGGALGIAVLGSVLSGGYRSALDLPVGSDRVAAAARESVGAATQLGGPIRDAAREAFVTGLGHTFALAAAIMAVCAVVVVVMIGARRKAVAPQPATLVGRR</sequence>
<reference evidence="7" key="2">
    <citation type="submission" date="2020-09" db="EMBL/GenBank/DDBJ databases">
        <authorList>
            <person name="Sun Q."/>
            <person name="Zhou Y."/>
        </authorList>
    </citation>
    <scope>NUCLEOTIDE SEQUENCE</scope>
    <source>
        <strain evidence="7">CGMCC 1.15085</strain>
    </source>
</reference>
<evidence type="ECO:0000256" key="1">
    <source>
        <dbReference type="ARBA" id="ARBA00004651"/>
    </source>
</evidence>
<comment type="subcellular location">
    <subcellularLocation>
        <location evidence="1">Cell membrane</location>
        <topology evidence="1">Multi-pass membrane protein</topology>
    </subcellularLocation>
</comment>
<feature type="transmembrane region" description="Helical" evidence="5">
    <location>
        <begin position="162"/>
        <end position="182"/>
    </location>
</feature>
<evidence type="ECO:0000259" key="6">
    <source>
        <dbReference type="PROSITE" id="PS50850"/>
    </source>
</evidence>
<feature type="transmembrane region" description="Helical" evidence="5">
    <location>
        <begin position="224"/>
        <end position="241"/>
    </location>
</feature>
<reference evidence="7" key="1">
    <citation type="journal article" date="2014" name="Int. J. Syst. Evol. Microbiol.">
        <title>Complete genome sequence of Corynebacterium casei LMG S-19264T (=DSM 44701T), isolated from a smear-ripened cheese.</title>
        <authorList>
            <consortium name="US DOE Joint Genome Institute (JGI-PGF)"/>
            <person name="Walter F."/>
            <person name="Albersmeier A."/>
            <person name="Kalinowski J."/>
            <person name="Ruckert C."/>
        </authorList>
    </citation>
    <scope>NUCLEOTIDE SEQUENCE</scope>
    <source>
        <strain evidence="7">CGMCC 1.15085</strain>
    </source>
</reference>
<dbReference type="PANTHER" id="PTHR42718">
    <property type="entry name" value="MAJOR FACILITATOR SUPERFAMILY MULTIDRUG TRANSPORTER MFSC"/>
    <property type="match status" value="1"/>
</dbReference>
<dbReference type="AlphaFoldDB" id="A0A916WYY9"/>
<dbReference type="InterPro" id="IPR036259">
    <property type="entry name" value="MFS_trans_sf"/>
</dbReference>
<dbReference type="CDD" id="cd17321">
    <property type="entry name" value="MFS_MMR_MDR_like"/>
    <property type="match status" value="1"/>
</dbReference>
<proteinExistence type="predicted"/>
<dbReference type="Gene3D" id="1.20.1250.20">
    <property type="entry name" value="MFS general substrate transporter like domains"/>
    <property type="match status" value="1"/>
</dbReference>
<dbReference type="Gene3D" id="1.20.1720.10">
    <property type="entry name" value="Multidrug resistance protein D"/>
    <property type="match status" value="1"/>
</dbReference>
<comment type="caution">
    <text evidence="7">The sequence shown here is derived from an EMBL/GenBank/DDBJ whole genome shotgun (WGS) entry which is preliminary data.</text>
</comment>
<feature type="transmembrane region" description="Helical" evidence="5">
    <location>
        <begin position="73"/>
        <end position="92"/>
    </location>
</feature>
<dbReference type="InterPro" id="IPR020846">
    <property type="entry name" value="MFS_dom"/>
</dbReference>
<evidence type="ECO:0000256" key="4">
    <source>
        <dbReference type="ARBA" id="ARBA00023136"/>
    </source>
</evidence>